<keyword evidence="1" id="KW-0472">Membrane</keyword>
<organism evidence="2">
    <name type="scientific">Pseudictyota dubia</name>
    <dbReference type="NCBI Taxonomy" id="2749911"/>
    <lineage>
        <taxon>Eukaryota</taxon>
        <taxon>Sar</taxon>
        <taxon>Stramenopiles</taxon>
        <taxon>Ochrophyta</taxon>
        <taxon>Bacillariophyta</taxon>
        <taxon>Mediophyceae</taxon>
        <taxon>Biddulphiophycidae</taxon>
        <taxon>Eupodiscales</taxon>
        <taxon>Odontellaceae</taxon>
        <taxon>Pseudictyota</taxon>
    </lineage>
</organism>
<dbReference type="AlphaFoldDB" id="A0A7R9ZEG6"/>
<proteinExistence type="predicted"/>
<keyword evidence="1" id="KW-0812">Transmembrane</keyword>
<protein>
    <submittedName>
        <fullName evidence="2">Uncharacterized protein</fullName>
    </submittedName>
</protein>
<reference evidence="2" key="1">
    <citation type="submission" date="2021-01" db="EMBL/GenBank/DDBJ databases">
        <authorList>
            <person name="Corre E."/>
            <person name="Pelletier E."/>
            <person name="Niang G."/>
            <person name="Scheremetjew M."/>
            <person name="Finn R."/>
            <person name="Kale V."/>
            <person name="Holt S."/>
            <person name="Cochrane G."/>
            <person name="Meng A."/>
            <person name="Brown T."/>
            <person name="Cohen L."/>
        </authorList>
    </citation>
    <scope>NUCLEOTIDE SEQUENCE</scope>
    <source>
        <strain evidence="2">CCMP147</strain>
    </source>
</reference>
<accession>A0A7R9ZEG6</accession>
<name>A0A7R9ZEG6_9STRA</name>
<evidence type="ECO:0000313" key="2">
    <source>
        <dbReference type="EMBL" id="CAD8319958.1"/>
    </source>
</evidence>
<dbReference type="Pfam" id="PF06522">
    <property type="entry name" value="B12D"/>
    <property type="match status" value="1"/>
</dbReference>
<evidence type="ECO:0000256" key="1">
    <source>
        <dbReference type="SAM" id="Phobius"/>
    </source>
</evidence>
<feature type="transmembrane region" description="Helical" evidence="1">
    <location>
        <begin position="44"/>
        <end position="68"/>
    </location>
</feature>
<dbReference type="InterPro" id="IPR010530">
    <property type="entry name" value="B12D"/>
</dbReference>
<sequence length="127" mass="14415">MRACGKTHACHSMLCPFSDTSRLNIQPMKKYSFKESWLSDPATYPLIVIMGCALTFLTGASVHALTCYKDVQIDPKKRNSKLQTWGQEDTKSVTARVIGWNAYAPEGLGVDHEKWEKEHKEYMKKSS</sequence>
<dbReference type="EMBL" id="HBED01036569">
    <property type="protein sequence ID" value="CAD8319958.1"/>
    <property type="molecule type" value="Transcribed_RNA"/>
</dbReference>
<gene>
    <name evidence="2" type="ORF">TDUB1175_LOCUS18374</name>
</gene>
<keyword evidence="1" id="KW-1133">Transmembrane helix</keyword>